<reference evidence="1" key="1">
    <citation type="submission" date="2020-08" db="EMBL/GenBank/DDBJ databases">
        <title>Genomic insights into the carbon and energy metabolism of the first obligate autotrophic acetogenic bacterium Aceticella autotrophica gen. nov., sp. nov.</title>
        <authorList>
            <person name="Toshchakov S.V."/>
            <person name="Elcheninov A.G."/>
            <person name="Kublanov I.V."/>
            <person name="Frolov E.N."/>
            <person name="Lebedinsky A.V."/>
        </authorList>
    </citation>
    <scope>NUCLEOTIDE SEQUENCE</scope>
    <source>
        <strain evidence="1">3443-3Ac</strain>
    </source>
</reference>
<name>A0A975GAS9_9THEO</name>
<dbReference type="AlphaFoldDB" id="A0A975GAS9"/>
<gene>
    <name evidence="1" type="ORF">ACETAC_00650</name>
</gene>
<dbReference type="Pfam" id="PF06257">
    <property type="entry name" value="VEG"/>
    <property type="match status" value="1"/>
</dbReference>
<dbReference type="Proteomes" id="UP000671913">
    <property type="component" value="Chromosome"/>
</dbReference>
<dbReference type="PANTHER" id="PTHR40026">
    <property type="entry name" value="PROTEIN VEG"/>
    <property type="match status" value="1"/>
</dbReference>
<dbReference type="Gene3D" id="2.30.30.100">
    <property type="match status" value="1"/>
</dbReference>
<protein>
    <submittedName>
        <fullName evidence="1">Veg family protein</fullName>
    </submittedName>
</protein>
<dbReference type="EMBL" id="CP060096">
    <property type="protein sequence ID" value="QSZ27476.1"/>
    <property type="molecule type" value="Genomic_DNA"/>
</dbReference>
<dbReference type="KEGG" id="aaut:ACETAC_00650"/>
<evidence type="ECO:0000313" key="1">
    <source>
        <dbReference type="EMBL" id="QSZ27476.1"/>
    </source>
</evidence>
<dbReference type="PANTHER" id="PTHR40026:SF1">
    <property type="entry name" value="PROTEIN VEG"/>
    <property type="match status" value="1"/>
</dbReference>
<dbReference type="InterPro" id="IPR009366">
    <property type="entry name" value="Protein_Veg"/>
</dbReference>
<evidence type="ECO:0000313" key="2">
    <source>
        <dbReference type="Proteomes" id="UP000671913"/>
    </source>
</evidence>
<accession>A0A975GAS9</accession>
<keyword evidence="2" id="KW-1185">Reference proteome</keyword>
<dbReference type="GO" id="GO:0006355">
    <property type="term" value="P:regulation of DNA-templated transcription"/>
    <property type="evidence" value="ECO:0007669"/>
    <property type="project" value="InterPro"/>
</dbReference>
<proteinExistence type="predicted"/>
<organism evidence="1 2">
    <name type="scientific">Aceticella autotrophica</name>
    <dbReference type="NCBI Taxonomy" id="2755338"/>
    <lineage>
        <taxon>Bacteria</taxon>
        <taxon>Bacillati</taxon>
        <taxon>Bacillota</taxon>
        <taxon>Clostridia</taxon>
        <taxon>Thermoanaerobacterales</taxon>
        <taxon>Thermoanaerobacteraceae</taxon>
        <taxon>Aceticella</taxon>
    </lineage>
</organism>
<dbReference type="PIRSF" id="PIRSF037257">
    <property type="entry name" value="DUF1021"/>
    <property type="match status" value="1"/>
</dbReference>
<sequence length="94" mass="10662">MVEGVVKLADRLVLHEIKKRLDDHLGARVRLKTNGGRKKTIIREGFLEKTYPSIFIIVIDGQGTSRRVSYSYSDILTDTVELTLMGDDNKIQCI</sequence>